<evidence type="ECO:0008006" key="5">
    <source>
        <dbReference type="Google" id="ProtNLM"/>
    </source>
</evidence>
<name>A0ABQ1PQS1_9MICC</name>
<dbReference type="EMBL" id="BMJI01000035">
    <property type="protein sequence ID" value="GGD00937.1"/>
    <property type="molecule type" value="Genomic_DNA"/>
</dbReference>
<dbReference type="Gene3D" id="1.25.40.10">
    <property type="entry name" value="Tetratricopeptide repeat domain"/>
    <property type="match status" value="1"/>
</dbReference>
<dbReference type="InterPro" id="IPR011990">
    <property type="entry name" value="TPR-like_helical_dom_sf"/>
</dbReference>
<organism evidence="3 4">
    <name type="scientific">Tersicoccus solisilvae</name>
    <dbReference type="NCBI Taxonomy" id="1882339"/>
    <lineage>
        <taxon>Bacteria</taxon>
        <taxon>Bacillati</taxon>
        <taxon>Actinomycetota</taxon>
        <taxon>Actinomycetes</taxon>
        <taxon>Micrococcales</taxon>
        <taxon>Micrococcaceae</taxon>
        <taxon>Tersicoccus</taxon>
    </lineage>
</organism>
<feature type="transmembrane region" description="Helical" evidence="2">
    <location>
        <begin position="66"/>
        <end position="83"/>
    </location>
</feature>
<evidence type="ECO:0000313" key="4">
    <source>
        <dbReference type="Proteomes" id="UP000597761"/>
    </source>
</evidence>
<sequence length="222" mass="24101">MSDAAGHADGSGATNAGGGRRAERALSTRHLIGLVLLVLGALVSPFDFWLALIFIAPAFFFLATRVWVAVVVVLLALYLVLTAQRGWLLLISDGFLAKGLGVALLLLPVVGAWVLAREIAFGTRVERLARILEGEGGLPDDDLPRRPSGRVVRAAADEAFARYRSEVQADPDDWRRWFRLAWAYDAAGDRTRARRSMRDAIRRHAEDPGHHPAGGPTEGSTS</sequence>
<keyword evidence="2" id="KW-0812">Transmembrane</keyword>
<proteinExistence type="predicted"/>
<comment type="caution">
    <text evidence="3">The sequence shown here is derived from an EMBL/GenBank/DDBJ whole genome shotgun (WGS) entry which is preliminary data.</text>
</comment>
<keyword evidence="2" id="KW-1133">Transmembrane helix</keyword>
<dbReference type="SUPFAM" id="SSF48452">
    <property type="entry name" value="TPR-like"/>
    <property type="match status" value="1"/>
</dbReference>
<evidence type="ECO:0000256" key="2">
    <source>
        <dbReference type="SAM" id="Phobius"/>
    </source>
</evidence>
<keyword evidence="2" id="KW-0472">Membrane</keyword>
<protein>
    <recommendedName>
        <fullName evidence="5">Tetratricopeptide repeat protein</fullName>
    </recommendedName>
</protein>
<feature type="transmembrane region" description="Helical" evidence="2">
    <location>
        <begin position="95"/>
        <end position="116"/>
    </location>
</feature>
<feature type="compositionally biased region" description="Basic and acidic residues" evidence="1">
    <location>
        <begin position="189"/>
        <end position="210"/>
    </location>
</feature>
<feature type="region of interest" description="Disordered" evidence="1">
    <location>
        <begin position="189"/>
        <end position="222"/>
    </location>
</feature>
<evidence type="ECO:0000313" key="3">
    <source>
        <dbReference type="EMBL" id="GGD00937.1"/>
    </source>
</evidence>
<feature type="transmembrane region" description="Helical" evidence="2">
    <location>
        <begin position="31"/>
        <end position="60"/>
    </location>
</feature>
<gene>
    <name evidence="3" type="ORF">GCM10011512_29750</name>
</gene>
<keyword evidence="4" id="KW-1185">Reference proteome</keyword>
<accession>A0ABQ1PQS1</accession>
<reference evidence="4" key="1">
    <citation type="journal article" date="2019" name="Int. J. Syst. Evol. Microbiol.">
        <title>The Global Catalogue of Microorganisms (GCM) 10K type strain sequencing project: providing services to taxonomists for standard genome sequencing and annotation.</title>
        <authorList>
            <consortium name="The Broad Institute Genomics Platform"/>
            <consortium name="The Broad Institute Genome Sequencing Center for Infectious Disease"/>
            <person name="Wu L."/>
            <person name="Ma J."/>
        </authorList>
    </citation>
    <scope>NUCLEOTIDE SEQUENCE [LARGE SCALE GENOMIC DNA]</scope>
    <source>
        <strain evidence="4">CGMCC 1.15480</strain>
    </source>
</reference>
<dbReference type="Proteomes" id="UP000597761">
    <property type="component" value="Unassembled WGS sequence"/>
</dbReference>
<evidence type="ECO:0000256" key="1">
    <source>
        <dbReference type="SAM" id="MobiDB-lite"/>
    </source>
</evidence>